<proteinExistence type="inferred from homology"/>
<keyword evidence="8" id="KW-0227">DNA damage</keyword>
<evidence type="ECO:0000256" key="12">
    <source>
        <dbReference type="ARBA" id="ARBA00049244"/>
    </source>
</evidence>
<dbReference type="PANTHER" id="PTHR11076">
    <property type="entry name" value="DNA REPAIR POLYMERASE UMUC / TRANSFERASE FAMILY MEMBER"/>
    <property type="match status" value="1"/>
</dbReference>
<dbReference type="GO" id="GO:0006281">
    <property type="term" value="P:DNA repair"/>
    <property type="evidence" value="ECO:0007669"/>
    <property type="project" value="UniProtKB-KW"/>
</dbReference>
<evidence type="ECO:0000256" key="11">
    <source>
        <dbReference type="ARBA" id="ARBA00023204"/>
    </source>
</evidence>
<dbReference type="Proteomes" id="UP000271241">
    <property type="component" value="Unassembled WGS sequence"/>
</dbReference>
<keyword evidence="15" id="KW-1185">Reference proteome</keyword>
<dbReference type="GO" id="GO:0006260">
    <property type="term" value="P:DNA replication"/>
    <property type="evidence" value="ECO:0007669"/>
    <property type="project" value="UniProtKB-KW"/>
</dbReference>
<dbReference type="SUPFAM" id="SSF100879">
    <property type="entry name" value="Lesion bypass DNA polymerase (Y-family), little finger domain"/>
    <property type="match status" value="1"/>
</dbReference>
<keyword evidence="9" id="KW-0460">Magnesium</keyword>
<sequence>AQQGSPFFENEQKKDASLRKRVAELLARRSRLRKSDLARVQQMVDADWRRLEAERDLSQTIVHVDMDAFYAAVEERDDPSLRQKPMGVGVSAVCMCRPSELRYGVRSAMPGYIAKKLCPDLVIIPVNFFLYVAQRMQSIGMLLTYSTYDSAAGVDESYLNLTAYLARTGTKVVDVVQQLRREIQEKTSLTASAGIGPNKYICSDINKPNGQYILPNDYEAVIRFVRELPIRKMRGVGRVMEQILAALDVKTGQDMYEQRAVLKLLMTPKSFEFIAKSALGLGSTDLTIRQYDRKSISVERTFAAMSRGEQQLAKLRDISDKLAANLKRKQIKGSTISLKLKLTNFQVLSRAKSLPRCIFEADDIYLHGKQACYRRPHQLVTLQHGG</sequence>
<feature type="non-terminal residue" evidence="14">
    <location>
        <position position="1"/>
    </location>
</feature>
<dbReference type="GO" id="GO:0042276">
    <property type="term" value="P:error-prone translesion synthesis"/>
    <property type="evidence" value="ECO:0007669"/>
    <property type="project" value="TreeGrafter"/>
</dbReference>
<evidence type="ECO:0000313" key="15">
    <source>
        <dbReference type="Proteomes" id="UP000271241"/>
    </source>
</evidence>
<reference evidence="15" key="1">
    <citation type="journal article" date="2018" name="Nat. Microbiol.">
        <title>Leveraging single-cell genomics to expand the fungal tree of life.</title>
        <authorList>
            <person name="Ahrendt S.R."/>
            <person name="Quandt C.A."/>
            <person name="Ciobanu D."/>
            <person name="Clum A."/>
            <person name="Salamov A."/>
            <person name="Andreopoulos B."/>
            <person name="Cheng J.F."/>
            <person name="Woyke T."/>
            <person name="Pelin A."/>
            <person name="Henrissat B."/>
            <person name="Reynolds N.K."/>
            <person name="Benny G.L."/>
            <person name="Smith M.E."/>
            <person name="James T.Y."/>
            <person name="Grigoriev I.V."/>
        </authorList>
    </citation>
    <scope>NUCLEOTIDE SEQUENCE [LARGE SCALE GENOMIC DNA]</scope>
    <source>
        <strain evidence="15">RSA 1356</strain>
    </source>
</reference>
<dbReference type="Gene3D" id="3.30.1490.100">
    <property type="entry name" value="DNA polymerase, Y-family, little finger domain"/>
    <property type="match status" value="1"/>
</dbReference>
<dbReference type="InterPro" id="IPR036775">
    <property type="entry name" value="DNA_pol_Y-fam_lit_finger_sf"/>
</dbReference>
<dbReference type="Pfam" id="PF00817">
    <property type="entry name" value="IMS"/>
    <property type="match status" value="1"/>
</dbReference>
<comment type="similarity">
    <text evidence="1">Belongs to the DNA polymerase type-Y family.</text>
</comment>
<dbReference type="PROSITE" id="PS50173">
    <property type="entry name" value="UMUC"/>
    <property type="match status" value="1"/>
</dbReference>
<dbReference type="GO" id="GO:0005634">
    <property type="term" value="C:nucleus"/>
    <property type="evidence" value="ECO:0007669"/>
    <property type="project" value="TreeGrafter"/>
</dbReference>
<dbReference type="SUPFAM" id="SSF56672">
    <property type="entry name" value="DNA/RNA polymerases"/>
    <property type="match status" value="1"/>
</dbReference>
<dbReference type="Gene3D" id="3.30.70.270">
    <property type="match status" value="1"/>
</dbReference>
<dbReference type="PANTHER" id="PTHR11076:SF33">
    <property type="entry name" value="DNA POLYMERASE KAPPA"/>
    <property type="match status" value="1"/>
</dbReference>
<dbReference type="FunFam" id="1.10.150.810:FF:000001">
    <property type="entry name" value="DNA polymerase kappa"/>
    <property type="match status" value="1"/>
</dbReference>
<keyword evidence="4" id="KW-0808">Transferase</keyword>
<dbReference type="STRING" id="78915.A0A4V1IX37"/>
<dbReference type="GO" id="GO:0003887">
    <property type="term" value="F:DNA-directed DNA polymerase activity"/>
    <property type="evidence" value="ECO:0007669"/>
    <property type="project" value="UniProtKB-KW"/>
</dbReference>
<dbReference type="Pfam" id="PF11799">
    <property type="entry name" value="IMS_C"/>
    <property type="match status" value="1"/>
</dbReference>
<evidence type="ECO:0000256" key="6">
    <source>
        <dbReference type="ARBA" id="ARBA00022705"/>
    </source>
</evidence>
<keyword evidence="11" id="KW-0234">DNA repair</keyword>
<keyword evidence="10" id="KW-0239">DNA-directed DNA polymerase</keyword>
<feature type="domain" description="UmuC" evidence="13">
    <location>
        <begin position="61"/>
        <end position="237"/>
    </location>
</feature>
<dbReference type="InterPro" id="IPR050116">
    <property type="entry name" value="DNA_polymerase-Y"/>
</dbReference>
<evidence type="ECO:0000256" key="9">
    <source>
        <dbReference type="ARBA" id="ARBA00022842"/>
    </source>
</evidence>
<dbReference type="GO" id="GO:0046872">
    <property type="term" value="F:metal ion binding"/>
    <property type="evidence" value="ECO:0007669"/>
    <property type="project" value="UniProtKB-KW"/>
</dbReference>
<evidence type="ECO:0000256" key="7">
    <source>
        <dbReference type="ARBA" id="ARBA00022723"/>
    </source>
</evidence>
<dbReference type="InterPro" id="IPR043128">
    <property type="entry name" value="Rev_trsase/Diguanyl_cyclase"/>
</dbReference>
<accession>A0A4V1IX37</accession>
<dbReference type="EC" id="2.7.7.7" evidence="2"/>
<dbReference type="EMBL" id="KZ992494">
    <property type="protein sequence ID" value="RKP09699.1"/>
    <property type="molecule type" value="Genomic_DNA"/>
</dbReference>
<evidence type="ECO:0000256" key="1">
    <source>
        <dbReference type="ARBA" id="ARBA00010945"/>
    </source>
</evidence>
<evidence type="ECO:0000256" key="10">
    <source>
        <dbReference type="ARBA" id="ARBA00022932"/>
    </source>
</evidence>
<organism evidence="14 15">
    <name type="scientific">Thamnocephalis sphaerospora</name>
    <dbReference type="NCBI Taxonomy" id="78915"/>
    <lineage>
        <taxon>Eukaryota</taxon>
        <taxon>Fungi</taxon>
        <taxon>Fungi incertae sedis</taxon>
        <taxon>Zoopagomycota</taxon>
        <taxon>Zoopagomycotina</taxon>
        <taxon>Zoopagomycetes</taxon>
        <taxon>Zoopagales</taxon>
        <taxon>Sigmoideomycetaceae</taxon>
        <taxon>Thamnocephalis</taxon>
    </lineage>
</organism>
<dbReference type="InterPro" id="IPR022880">
    <property type="entry name" value="DNApol_IV"/>
</dbReference>
<dbReference type="OrthoDB" id="1747274at2759"/>
<name>A0A4V1IX37_9FUNG</name>
<protein>
    <recommendedName>
        <fullName evidence="3">DNA polymerase kappa</fullName>
        <ecNumber evidence="2">2.7.7.7</ecNumber>
    </recommendedName>
</protein>
<dbReference type="GO" id="GO:0003684">
    <property type="term" value="F:damaged DNA binding"/>
    <property type="evidence" value="ECO:0007669"/>
    <property type="project" value="InterPro"/>
</dbReference>
<evidence type="ECO:0000256" key="8">
    <source>
        <dbReference type="ARBA" id="ARBA00022763"/>
    </source>
</evidence>
<dbReference type="Gene3D" id="1.10.150.810">
    <property type="match status" value="2"/>
</dbReference>
<keyword evidence="7" id="KW-0479">Metal-binding</keyword>
<dbReference type="AlphaFoldDB" id="A0A4V1IX37"/>
<dbReference type="FunFam" id="3.30.1490.100:FF:000004">
    <property type="entry name" value="DNA polymerase IV"/>
    <property type="match status" value="1"/>
</dbReference>
<evidence type="ECO:0000256" key="2">
    <source>
        <dbReference type="ARBA" id="ARBA00012417"/>
    </source>
</evidence>
<evidence type="ECO:0000256" key="5">
    <source>
        <dbReference type="ARBA" id="ARBA00022695"/>
    </source>
</evidence>
<evidence type="ECO:0000256" key="4">
    <source>
        <dbReference type="ARBA" id="ARBA00022679"/>
    </source>
</evidence>
<evidence type="ECO:0000259" key="13">
    <source>
        <dbReference type="PROSITE" id="PS50173"/>
    </source>
</evidence>
<dbReference type="CDD" id="cd03586">
    <property type="entry name" value="PolY_Pol_IV_kappa"/>
    <property type="match status" value="1"/>
</dbReference>
<evidence type="ECO:0000313" key="14">
    <source>
        <dbReference type="EMBL" id="RKP09699.1"/>
    </source>
</evidence>
<gene>
    <name evidence="14" type="ORF">THASP1DRAFT_13899</name>
</gene>
<dbReference type="InterPro" id="IPR001126">
    <property type="entry name" value="UmuC"/>
</dbReference>
<dbReference type="GO" id="GO:0070987">
    <property type="term" value="P:error-free translesion synthesis"/>
    <property type="evidence" value="ECO:0007669"/>
    <property type="project" value="UniProtKB-ARBA"/>
</dbReference>
<comment type="catalytic activity">
    <reaction evidence="12">
        <text>DNA(n) + a 2'-deoxyribonucleoside 5'-triphosphate = DNA(n+1) + diphosphate</text>
        <dbReference type="Rhea" id="RHEA:22508"/>
        <dbReference type="Rhea" id="RHEA-COMP:17339"/>
        <dbReference type="Rhea" id="RHEA-COMP:17340"/>
        <dbReference type="ChEBI" id="CHEBI:33019"/>
        <dbReference type="ChEBI" id="CHEBI:61560"/>
        <dbReference type="ChEBI" id="CHEBI:173112"/>
        <dbReference type="EC" id="2.7.7.7"/>
    </reaction>
</comment>
<dbReference type="InterPro" id="IPR043502">
    <property type="entry name" value="DNA/RNA_pol_sf"/>
</dbReference>
<keyword evidence="5" id="KW-0548">Nucleotidyltransferase</keyword>
<dbReference type="InterPro" id="IPR017961">
    <property type="entry name" value="DNA_pol_Y-fam_little_finger"/>
</dbReference>
<dbReference type="InterPro" id="IPR024728">
    <property type="entry name" value="PolY_HhH_motif"/>
</dbReference>
<dbReference type="Pfam" id="PF11798">
    <property type="entry name" value="IMS_HHH"/>
    <property type="match status" value="1"/>
</dbReference>
<evidence type="ECO:0000256" key="3">
    <source>
        <dbReference type="ARBA" id="ARBA00016178"/>
    </source>
</evidence>
<dbReference type="Gene3D" id="3.40.1170.60">
    <property type="match status" value="1"/>
</dbReference>
<keyword evidence="6" id="KW-0235">DNA replication</keyword>